<dbReference type="GO" id="GO:0022857">
    <property type="term" value="F:transmembrane transporter activity"/>
    <property type="evidence" value="ECO:0007669"/>
    <property type="project" value="InterPro"/>
</dbReference>
<evidence type="ECO:0000313" key="9">
    <source>
        <dbReference type="Proteomes" id="UP000027946"/>
    </source>
</evidence>
<feature type="transmembrane region" description="Helical" evidence="6">
    <location>
        <begin position="62"/>
        <end position="80"/>
    </location>
</feature>
<dbReference type="PANTHER" id="PTHR47089:SF1">
    <property type="entry name" value="GUANOSINE ABC TRANSPORTER PERMEASE PROTEIN NUPP"/>
    <property type="match status" value="1"/>
</dbReference>
<dbReference type="eggNOG" id="COG4603">
    <property type="taxonomic scope" value="Bacteria"/>
</dbReference>
<name>A0A069REY5_PEPLI</name>
<evidence type="ECO:0000256" key="3">
    <source>
        <dbReference type="ARBA" id="ARBA00022692"/>
    </source>
</evidence>
<evidence type="ECO:0000313" key="8">
    <source>
        <dbReference type="EMBL" id="KDR95358.1"/>
    </source>
</evidence>
<dbReference type="GO" id="GO:0005886">
    <property type="term" value="C:plasma membrane"/>
    <property type="evidence" value="ECO:0007669"/>
    <property type="project" value="UniProtKB-SubCell"/>
</dbReference>
<dbReference type="AlphaFoldDB" id="A0A069REY5"/>
<comment type="caution">
    <text evidence="8">The sequence shown here is derived from an EMBL/GenBank/DDBJ whole genome shotgun (WGS) entry which is preliminary data.</text>
</comment>
<organism evidence="8 9">
    <name type="scientific">Peptoclostridium litorale DSM 5388</name>
    <dbReference type="NCBI Taxonomy" id="1121324"/>
    <lineage>
        <taxon>Bacteria</taxon>
        <taxon>Bacillati</taxon>
        <taxon>Bacillota</taxon>
        <taxon>Clostridia</taxon>
        <taxon>Peptostreptococcales</taxon>
        <taxon>Peptoclostridiaceae</taxon>
        <taxon>Peptoclostridium</taxon>
    </lineage>
</organism>
<dbReference type="Pfam" id="PF02653">
    <property type="entry name" value="BPD_transp_2"/>
    <property type="match status" value="1"/>
</dbReference>
<sequence length="363" mass="39703">MLRIIKRPEIDKKQVVMIKTAAILLALFTSTIFIFSLGHNPVQVYVSMLEGSFGSMYRFKETIIKTIPLTITSLGIIIAFKMKFWNIGAEGQICMGAFGASFFALKFPDMPMIMLLPLMMGAGIICGGLWAFIPAFFKAKFGTNETLFTLMMNYIALQWVTYLQYGPWKDPNALGFPKIPNFSSNGIIPKFMGVHAGWLICILLIAAMHVFMKYSKKGYEISVIGESENTALYAGMDVKKIAIIALFISGGLCGLSGMVQASAVNNTLSVEVSGGVGYTAIITAWLSGLSAPLALLVSFLFAVLVQGGSYIQTAFQIPQAAAQILQGLILIFVLGSEFFTQYRLDFMSRPQKLDKSDDIKAAS</sequence>
<dbReference type="Proteomes" id="UP000027946">
    <property type="component" value="Unassembled WGS sequence"/>
</dbReference>
<dbReference type="RefSeq" id="WP_038263531.1">
    <property type="nucleotide sequence ID" value="NZ_FSRH01000004.1"/>
</dbReference>
<feature type="transmembrane region" description="Helical" evidence="6">
    <location>
        <begin position="241"/>
        <end position="261"/>
    </location>
</feature>
<evidence type="ECO:0000256" key="1">
    <source>
        <dbReference type="ARBA" id="ARBA00004651"/>
    </source>
</evidence>
<keyword evidence="9" id="KW-1185">Reference proteome</keyword>
<dbReference type="STRING" id="1121324.CLIT_10c00850"/>
<gene>
    <name evidence="7" type="primary">tsgB13</name>
    <name evidence="8" type="ORF">CLIT_10c00850</name>
    <name evidence="7" type="ORF">CLIT_23c02030</name>
</gene>
<dbReference type="PANTHER" id="PTHR47089">
    <property type="entry name" value="ABC TRANSPORTER, PERMEASE PROTEIN"/>
    <property type="match status" value="1"/>
</dbReference>
<dbReference type="EMBL" id="JJMM01000026">
    <property type="protein sequence ID" value="KDR93931.1"/>
    <property type="molecule type" value="Genomic_DNA"/>
</dbReference>
<dbReference type="InterPro" id="IPR001851">
    <property type="entry name" value="ABC_transp_permease"/>
</dbReference>
<reference evidence="8 9" key="1">
    <citation type="submission" date="2014-03" db="EMBL/GenBank/DDBJ databases">
        <title>Genome sequence of Clostridium litorale W6, DSM 5388.</title>
        <authorList>
            <person name="Poehlein A."/>
            <person name="Jagirdar A."/>
            <person name="Khonsari B."/>
            <person name="Chibani C.M."/>
            <person name="Gutierrez Gutierrez D.A."/>
            <person name="Davydova E."/>
            <person name="Alghaithi H.S."/>
            <person name="Nair K.P."/>
            <person name="Dhamotharan K."/>
            <person name="Chandran L."/>
            <person name="G W."/>
            <person name="Daniel R."/>
        </authorList>
    </citation>
    <scope>NUCLEOTIDE SEQUENCE [LARGE SCALE GENOMIC DNA]</scope>
    <source>
        <strain evidence="8 9">W6</strain>
    </source>
</reference>
<feature type="transmembrane region" description="Helical" evidence="6">
    <location>
        <begin position="21"/>
        <end position="42"/>
    </location>
</feature>
<feature type="transmembrane region" description="Helical" evidence="6">
    <location>
        <begin position="87"/>
        <end position="107"/>
    </location>
</feature>
<evidence type="ECO:0000256" key="6">
    <source>
        <dbReference type="SAM" id="Phobius"/>
    </source>
</evidence>
<dbReference type="CDD" id="cd06580">
    <property type="entry name" value="TM_PBP1_transp_TpRbsC_like"/>
    <property type="match status" value="1"/>
</dbReference>
<protein>
    <submittedName>
        <fullName evidence="7 8">Glucose ABC transporter permease protein</fullName>
    </submittedName>
</protein>
<feature type="transmembrane region" description="Helical" evidence="6">
    <location>
        <begin position="281"/>
        <end position="305"/>
    </location>
</feature>
<accession>A0A069REY5</accession>
<keyword evidence="3 6" id="KW-0812">Transmembrane</keyword>
<dbReference type="OrthoDB" id="45037at2"/>
<feature type="transmembrane region" description="Helical" evidence="6">
    <location>
        <begin position="147"/>
        <end position="167"/>
    </location>
</feature>
<evidence type="ECO:0000313" key="7">
    <source>
        <dbReference type="EMBL" id="KDR93931.1"/>
    </source>
</evidence>
<proteinExistence type="predicted"/>
<feature type="transmembrane region" description="Helical" evidence="6">
    <location>
        <begin position="113"/>
        <end position="135"/>
    </location>
</feature>
<evidence type="ECO:0000256" key="2">
    <source>
        <dbReference type="ARBA" id="ARBA00022475"/>
    </source>
</evidence>
<comment type="subcellular location">
    <subcellularLocation>
        <location evidence="1">Cell membrane</location>
        <topology evidence="1">Multi-pass membrane protein</topology>
    </subcellularLocation>
</comment>
<dbReference type="EMBL" id="JJMM01000010">
    <property type="protein sequence ID" value="KDR95358.1"/>
    <property type="molecule type" value="Genomic_DNA"/>
</dbReference>
<keyword evidence="2" id="KW-1003">Cell membrane</keyword>
<keyword evidence="5 6" id="KW-0472">Membrane</keyword>
<evidence type="ECO:0000256" key="5">
    <source>
        <dbReference type="ARBA" id="ARBA00023136"/>
    </source>
</evidence>
<evidence type="ECO:0000256" key="4">
    <source>
        <dbReference type="ARBA" id="ARBA00022989"/>
    </source>
</evidence>
<keyword evidence="4 6" id="KW-1133">Transmembrane helix</keyword>
<feature type="transmembrane region" description="Helical" evidence="6">
    <location>
        <begin position="317"/>
        <end position="339"/>
    </location>
</feature>
<feature type="transmembrane region" description="Helical" evidence="6">
    <location>
        <begin position="187"/>
        <end position="211"/>
    </location>
</feature>